<protein>
    <recommendedName>
        <fullName evidence="1">Peptidase C39-like domain-containing protein</fullName>
    </recommendedName>
</protein>
<evidence type="ECO:0000313" key="2">
    <source>
        <dbReference type="EMBL" id="CDH35104.1"/>
    </source>
</evidence>
<accession>A0A077QNH8</accession>
<dbReference type="Proteomes" id="UP000028480">
    <property type="component" value="Unassembled WGS sequence"/>
</dbReference>
<dbReference type="RefSeq" id="WP_051874931.1">
    <property type="nucleotide sequence ID" value="NZ_CAWLWA010000064.1"/>
</dbReference>
<dbReference type="AlphaFoldDB" id="A0A077QNH8"/>
<dbReference type="InterPro" id="IPR039564">
    <property type="entry name" value="Peptidase_C39-like"/>
</dbReference>
<feature type="domain" description="Peptidase C39-like" evidence="1">
    <location>
        <begin position="2"/>
        <end position="168"/>
    </location>
</feature>
<evidence type="ECO:0000259" key="1">
    <source>
        <dbReference type="Pfam" id="PF13529"/>
    </source>
</evidence>
<comment type="caution">
    <text evidence="2">The sequence shown here is derived from an EMBL/GenBank/DDBJ whole genome shotgun (WGS) entry which is preliminary data.</text>
</comment>
<proteinExistence type="predicted"/>
<organism evidence="2">
    <name type="scientific">Xenorhabdus bovienii str. Intermedium</name>
    <dbReference type="NCBI Taxonomy" id="1379677"/>
    <lineage>
        <taxon>Bacteria</taxon>
        <taxon>Pseudomonadati</taxon>
        <taxon>Pseudomonadota</taxon>
        <taxon>Gammaproteobacteria</taxon>
        <taxon>Enterobacterales</taxon>
        <taxon>Morganellaceae</taxon>
        <taxon>Xenorhabdus</taxon>
    </lineage>
</organism>
<dbReference type="EMBL" id="CBTB010000295">
    <property type="protein sequence ID" value="CDH35104.1"/>
    <property type="molecule type" value="Genomic_DNA"/>
</dbReference>
<sequence>MKVPYFSQWESAHLAADIIHQRLLLINDPLWAQSGANSPEEYATWANHICGMACIKMLLASRTDKIYPLLTLTKMAITYGAYQIEGNHIRGMIYAPVVSMLSEQFGITAQIKTNFTTENLHKVLADGSLYIASVHPDIRWPQQEPDKKGGHLVLVTKATPTEVTFHNPSGDNHKSQVNVTISIEVFNRFYAERGILIS</sequence>
<dbReference type="Pfam" id="PF13529">
    <property type="entry name" value="Peptidase_C39_2"/>
    <property type="match status" value="1"/>
</dbReference>
<dbReference type="Gene3D" id="3.90.70.10">
    <property type="entry name" value="Cysteine proteinases"/>
    <property type="match status" value="1"/>
</dbReference>
<reference evidence="2" key="1">
    <citation type="submission" date="2013-07" db="EMBL/GenBank/DDBJ databases">
        <title>Sub-species coevolution in mutualistic symbiosis.</title>
        <authorList>
            <person name="Murfin K."/>
            <person name="Klassen J."/>
            <person name="Lee M."/>
            <person name="Forst S."/>
            <person name="Stock P."/>
            <person name="Goodrich-Blair H."/>
        </authorList>
    </citation>
    <scope>NUCLEOTIDE SEQUENCE [LARGE SCALE GENOMIC DNA]</scope>
    <source>
        <strain evidence="2">Intermedium</strain>
    </source>
</reference>
<name>A0A077QNH8_XENBV</name>
<gene>
    <name evidence="2" type="ORF">XBI1_840014</name>
</gene>
<dbReference type="HOGENOM" id="CLU_118121_0_0_6"/>